<dbReference type="Gene3D" id="1.10.565.10">
    <property type="entry name" value="Retinoid X Receptor"/>
    <property type="match status" value="1"/>
</dbReference>
<dbReference type="InterPro" id="IPR000536">
    <property type="entry name" value="Nucl_hrmn_rcpt_lig-bd"/>
</dbReference>
<dbReference type="KEGG" id="crq:GCK72_019996"/>
<evidence type="ECO:0000256" key="3">
    <source>
        <dbReference type="ARBA" id="ARBA00023170"/>
    </source>
</evidence>
<organism evidence="5 6">
    <name type="scientific">Caenorhabditis remanei</name>
    <name type="common">Caenorhabditis vulgaris</name>
    <dbReference type="NCBI Taxonomy" id="31234"/>
    <lineage>
        <taxon>Eukaryota</taxon>
        <taxon>Metazoa</taxon>
        <taxon>Ecdysozoa</taxon>
        <taxon>Nematoda</taxon>
        <taxon>Chromadorea</taxon>
        <taxon>Rhabditida</taxon>
        <taxon>Rhabditina</taxon>
        <taxon>Rhabditomorpha</taxon>
        <taxon>Rhabditoidea</taxon>
        <taxon>Rhabditidae</taxon>
        <taxon>Peloderinae</taxon>
        <taxon>Caenorhabditis</taxon>
    </lineage>
</organism>
<dbReference type="SMART" id="SM00430">
    <property type="entry name" value="HOLI"/>
    <property type="match status" value="1"/>
</dbReference>
<evidence type="ECO:0000256" key="1">
    <source>
        <dbReference type="ARBA" id="ARBA00023015"/>
    </source>
</evidence>
<sequence>MAYALEDMHITRNETKVEFQTKVGKFELFSFWEDSFIKTVQWFSKFPEFTELDMEVKLDILKSSWLIWIRLDKQAHTANLQRKQLLGANVYMTGEGRCMNLKNFDVDLSFATNYSMDQIRSLMNVDVDTTWKPSVDALIKLDPTNVELNFMLIQLCLNYAQKKFPGKTREAIEKLLQIQADNLHDYYVKTMKTPNYSGRLTKMMKIIQFIEADVRRQQERFYLAKVFDIFTVDFSHPEMVEMF</sequence>
<accession>A0A6A5GGA9</accession>
<dbReference type="AlphaFoldDB" id="A0A6A5GGA9"/>
<dbReference type="SUPFAM" id="SSF48508">
    <property type="entry name" value="Nuclear receptor ligand-binding domain"/>
    <property type="match status" value="1"/>
</dbReference>
<keyword evidence="2" id="KW-0804">Transcription</keyword>
<dbReference type="RefSeq" id="XP_003116637.2">
    <property type="nucleotide sequence ID" value="XM_003116589.2"/>
</dbReference>
<dbReference type="InterPro" id="IPR035500">
    <property type="entry name" value="NHR-like_dom_sf"/>
</dbReference>
<name>A0A6A5GGA9_CAERE</name>
<gene>
    <name evidence="5" type="ORF">GCK72_019996</name>
</gene>
<evidence type="ECO:0000259" key="4">
    <source>
        <dbReference type="PROSITE" id="PS51843"/>
    </source>
</evidence>
<dbReference type="Pfam" id="PF00104">
    <property type="entry name" value="Hormone_recep"/>
    <property type="match status" value="1"/>
</dbReference>
<dbReference type="CTD" id="9820424"/>
<dbReference type="PANTHER" id="PTHR45680">
    <property type="entry name" value="NUCLEAR HORMONE RECEPTOR FAMILY"/>
    <property type="match status" value="1"/>
</dbReference>
<protein>
    <recommendedName>
        <fullName evidence="4">NR LBD domain-containing protein</fullName>
    </recommendedName>
</protein>
<evidence type="ECO:0000313" key="5">
    <source>
        <dbReference type="EMBL" id="KAF1753439.1"/>
    </source>
</evidence>
<keyword evidence="1" id="KW-0805">Transcription regulation</keyword>
<dbReference type="PANTHER" id="PTHR45680:SF9">
    <property type="entry name" value="NUCLEAR HORMONE RECEPTOR FAMILY-RELATED"/>
    <property type="match status" value="1"/>
</dbReference>
<dbReference type="GeneID" id="9820424"/>
<comment type="caution">
    <text evidence="5">The sequence shown here is derived from an EMBL/GenBank/DDBJ whole genome shotgun (WGS) entry which is preliminary data.</text>
</comment>
<evidence type="ECO:0000256" key="2">
    <source>
        <dbReference type="ARBA" id="ARBA00023163"/>
    </source>
</evidence>
<dbReference type="EMBL" id="WUAV01000005">
    <property type="protein sequence ID" value="KAF1753439.1"/>
    <property type="molecule type" value="Genomic_DNA"/>
</dbReference>
<reference evidence="5 6" key="1">
    <citation type="submission" date="2019-12" db="EMBL/GenBank/DDBJ databases">
        <title>Chromosome-level assembly of the Caenorhabditis remanei genome.</title>
        <authorList>
            <person name="Teterina A.A."/>
            <person name="Willis J.H."/>
            <person name="Phillips P.C."/>
        </authorList>
    </citation>
    <scope>NUCLEOTIDE SEQUENCE [LARGE SCALE GENOMIC DNA]</scope>
    <source>
        <strain evidence="5 6">PX506</strain>
        <tissue evidence="5">Whole organism</tissue>
    </source>
</reference>
<keyword evidence="3" id="KW-0675">Receptor</keyword>
<evidence type="ECO:0000313" key="6">
    <source>
        <dbReference type="Proteomes" id="UP000483820"/>
    </source>
</evidence>
<proteinExistence type="predicted"/>
<dbReference type="InterPro" id="IPR051152">
    <property type="entry name" value="C.elegans_Orphan_NR"/>
</dbReference>
<dbReference type="Proteomes" id="UP000483820">
    <property type="component" value="Chromosome V"/>
</dbReference>
<feature type="domain" description="NR LBD" evidence="4">
    <location>
        <begin position="1"/>
        <end position="243"/>
    </location>
</feature>
<dbReference type="PROSITE" id="PS51843">
    <property type="entry name" value="NR_LBD"/>
    <property type="match status" value="1"/>
</dbReference>